<feature type="compositionally biased region" description="Low complexity" evidence="8">
    <location>
        <begin position="114"/>
        <end position="127"/>
    </location>
</feature>
<sequence length="894" mass="98597">MLSNSINRPLSSVGYKNVSFILSSSTQMNLTIGMIGHKPYSSNNNINNKQSSTSLFSNGGGGSSVDRMSASSSTAVGGATNSSSVGSSGSTTGSAFQIPGSPIPPSGKVNYFVQPNQQQQQPNQQQQAKPMFPPLPPNNRTFPLIPNLPPKNNNNSYNPNVDQPQSRFHPLFHRQNNNNNNMNIQNQPNNNNNNMNKSTSQPILPKIRGQQQQQQYNSNKVEYDLDEDDDYEEYRAATKRKQSQKKSKAMSSVSEKEILLPLVPTPKSMSSLTGRSTVEILKWMIKMGEAPTRSDEVLGEDLLNLFSEDIGVKFARVKERSEFRTGKRQQDATWKRKTPVVTVVGHIDHGKTSLLDYLRNTSVVEKEAGRITQHIGAFEVEIADGQKITFMDTPGHAAFSTMRVRGVSTTDIAILIVAADDGVQEQTIEAIKAIHDAKVPFIVAINKIDKPGADVELVKRQLLEQGVALEGHGGMVPYSEISAKTGEGIQHLEETILLSSEIYDLQASFEGNPEGVVIESTFIKNRGVSATILVKHGILKTGQFFVCGDTYGKIREMKNFTGANIKEAPPSTPVEIFGFKLDPPSPGDEIHVVESEQRAKEIIEARNESKSRSETLDLIENVEATAAAAENSKLSAKKGTFKKYKDEDDNDYLDPEKMAEEVKANLGAKPVKEKIALHKLANLYLKGDVGGSVEALQFALKALPQDEEITYNVVKTAYGEVTDVDLKEVALLKAPLIYFGPKLDHRICENAKKQGVPLIEGDVIYHVVDNLKVYLESTLDPVDVYTVIGEAKVQQLFNIDKTNQIEITAAGCKVTNGILKKGSKVRVKRGEEIIHDGRIEIIKHFKELVKEVNKGQECGICIKNFDEIVQGDTIIAYTKSEETRKLGEKVKIYR</sequence>
<organism evidence="10 11">
    <name type="scientific">Heterostelium pallidum (strain ATCC 26659 / Pp 5 / PN500)</name>
    <name type="common">Cellular slime mold</name>
    <name type="synonym">Polysphondylium pallidum</name>
    <dbReference type="NCBI Taxonomy" id="670386"/>
    <lineage>
        <taxon>Eukaryota</taxon>
        <taxon>Amoebozoa</taxon>
        <taxon>Evosea</taxon>
        <taxon>Eumycetozoa</taxon>
        <taxon>Dictyostelia</taxon>
        <taxon>Acytosteliales</taxon>
        <taxon>Acytosteliaceae</taxon>
        <taxon>Heterostelium</taxon>
    </lineage>
</organism>
<dbReference type="OMA" id="LDHRICE"/>
<dbReference type="FunCoup" id="D3AY97">
    <property type="interactions" value="366"/>
</dbReference>
<dbReference type="InterPro" id="IPR027417">
    <property type="entry name" value="P-loop_NTPase"/>
</dbReference>
<evidence type="ECO:0000313" key="11">
    <source>
        <dbReference type="Proteomes" id="UP000001396"/>
    </source>
</evidence>
<dbReference type="NCBIfam" id="TIGR00231">
    <property type="entry name" value="small_GTP"/>
    <property type="match status" value="1"/>
</dbReference>
<dbReference type="InterPro" id="IPR004161">
    <property type="entry name" value="EFTu-like_2"/>
</dbReference>
<evidence type="ECO:0000259" key="9">
    <source>
        <dbReference type="PROSITE" id="PS51722"/>
    </source>
</evidence>
<evidence type="ECO:0000256" key="4">
    <source>
        <dbReference type="ARBA" id="ARBA00022917"/>
    </source>
</evidence>
<feature type="compositionally biased region" description="Low complexity" evidence="8">
    <location>
        <begin position="175"/>
        <end position="196"/>
    </location>
</feature>
<keyword evidence="11" id="KW-1185">Reference proteome</keyword>
<dbReference type="RefSeq" id="XP_020438030.1">
    <property type="nucleotide sequence ID" value="XM_020572172.1"/>
</dbReference>
<dbReference type="STRING" id="670386.D3AY97"/>
<dbReference type="GO" id="GO:0003924">
    <property type="term" value="F:GTPase activity"/>
    <property type="evidence" value="ECO:0007669"/>
    <property type="project" value="InterPro"/>
</dbReference>
<reference evidence="10 11" key="1">
    <citation type="journal article" date="2011" name="Genome Res.">
        <title>Phylogeny-wide analysis of social amoeba genomes highlights ancient origins for complex intercellular communication.</title>
        <authorList>
            <person name="Heidel A.J."/>
            <person name="Lawal H.M."/>
            <person name="Felder M."/>
            <person name="Schilde C."/>
            <person name="Helps N.R."/>
            <person name="Tunggal B."/>
            <person name="Rivero F."/>
            <person name="John U."/>
            <person name="Schleicher M."/>
            <person name="Eichinger L."/>
            <person name="Platzer M."/>
            <person name="Noegel A.A."/>
            <person name="Schaap P."/>
            <person name="Gloeckner G."/>
        </authorList>
    </citation>
    <scope>NUCLEOTIDE SEQUENCE [LARGE SCALE GENOMIC DNA]</scope>
    <source>
        <strain evidence="11">ATCC 26659 / Pp 5 / PN500</strain>
    </source>
</reference>
<dbReference type="InterPro" id="IPR036925">
    <property type="entry name" value="TIF_IF2_dom3_sf"/>
</dbReference>
<dbReference type="GO" id="GO:0003743">
    <property type="term" value="F:translation initiation factor activity"/>
    <property type="evidence" value="ECO:0007669"/>
    <property type="project" value="UniProtKB-KW"/>
</dbReference>
<gene>
    <name evidence="10" type="ORF">PPL_01156</name>
</gene>
<dbReference type="Pfam" id="PF11987">
    <property type="entry name" value="IF-2"/>
    <property type="match status" value="1"/>
</dbReference>
<dbReference type="Pfam" id="PF03144">
    <property type="entry name" value="GTP_EFTU_D2"/>
    <property type="match status" value="1"/>
</dbReference>
<dbReference type="CDD" id="cd03692">
    <property type="entry name" value="mtIF2_IVc"/>
    <property type="match status" value="1"/>
</dbReference>
<dbReference type="InterPro" id="IPR005225">
    <property type="entry name" value="Small_GTP-bd"/>
</dbReference>
<feature type="compositionally biased region" description="Low complexity" evidence="8">
    <location>
        <begin position="43"/>
        <end position="54"/>
    </location>
</feature>
<dbReference type="SUPFAM" id="SSF52156">
    <property type="entry name" value="Initiation factor IF2/eIF5b, domain 3"/>
    <property type="match status" value="1"/>
</dbReference>
<feature type="region of interest" description="Disordered" evidence="8">
    <location>
        <begin position="43"/>
        <end position="201"/>
    </location>
</feature>
<dbReference type="InParanoid" id="D3AY97"/>
<evidence type="ECO:0000256" key="3">
    <source>
        <dbReference type="ARBA" id="ARBA00022741"/>
    </source>
</evidence>
<evidence type="ECO:0000256" key="2">
    <source>
        <dbReference type="ARBA" id="ARBA00022540"/>
    </source>
</evidence>
<evidence type="ECO:0000256" key="5">
    <source>
        <dbReference type="ARBA" id="ARBA00023134"/>
    </source>
</evidence>
<dbReference type="PROSITE" id="PS51722">
    <property type="entry name" value="G_TR_2"/>
    <property type="match status" value="1"/>
</dbReference>
<comment type="similarity">
    <text evidence="1">Belongs to the TRAFAC class translation factor GTPase superfamily. Classic translation factor GTPase family. IF-2 subfamily.</text>
</comment>
<dbReference type="CDD" id="cd01887">
    <property type="entry name" value="IF2_eIF5B"/>
    <property type="match status" value="1"/>
</dbReference>
<dbReference type="InterPro" id="IPR015760">
    <property type="entry name" value="TIF_IF2"/>
</dbReference>
<feature type="compositionally biased region" description="Low complexity" evidence="8">
    <location>
        <begin position="150"/>
        <end position="160"/>
    </location>
</feature>
<dbReference type="GO" id="GO:0005525">
    <property type="term" value="F:GTP binding"/>
    <property type="evidence" value="ECO:0007669"/>
    <property type="project" value="UniProtKB-KW"/>
</dbReference>
<dbReference type="PANTHER" id="PTHR43381:SF5">
    <property type="entry name" value="TR-TYPE G DOMAIN-CONTAINING PROTEIN"/>
    <property type="match status" value="1"/>
</dbReference>
<accession>D3AY97</accession>
<dbReference type="SUPFAM" id="SSF52540">
    <property type="entry name" value="P-loop containing nucleoside triphosphate hydrolases"/>
    <property type="match status" value="1"/>
</dbReference>
<evidence type="ECO:0000256" key="1">
    <source>
        <dbReference type="ARBA" id="ARBA00007733"/>
    </source>
</evidence>
<dbReference type="EMBL" id="ADBJ01000004">
    <property type="protein sequence ID" value="EFA85924.1"/>
    <property type="molecule type" value="Genomic_DNA"/>
</dbReference>
<comment type="caution">
    <text evidence="10">The sequence shown here is derived from an EMBL/GenBank/DDBJ whole genome shotgun (WGS) entry which is preliminary data.</text>
</comment>
<keyword evidence="2 10" id="KW-0396">Initiation factor</keyword>
<dbReference type="Gene3D" id="2.40.30.10">
    <property type="entry name" value="Translation factors"/>
    <property type="match status" value="2"/>
</dbReference>
<dbReference type="PANTHER" id="PTHR43381">
    <property type="entry name" value="TRANSLATION INITIATION FACTOR IF-2-RELATED"/>
    <property type="match status" value="1"/>
</dbReference>
<comment type="function">
    <text evidence="6">One of the essential components for the initiation of protein synthesis. Protects formylmethionyl-tRNA from spontaneous hydrolysis and promotes its binding to the 30S ribosomal subunits. Also involved in the hydrolysis of GTP during the formation of the 70S ribosomal complex.</text>
</comment>
<feature type="domain" description="Tr-type G" evidence="9">
    <location>
        <begin position="336"/>
        <end position="506"/>
    </location>
</feature>
<dbReference type="FunFam" id="2.40.30.10:FF:000008">
    <property type="entry name" value="Translation initiation factor IF-2"/>
    <property type="match status" value="1"/>
</dbReference>
<dbReference type="Pfam" id="PF22042">
    <property type="entry name" value="EF-G_D2"/>
    <property type="match status" value="1"/>
</dbReference>
<dbReference type="CDD" id="cd03702">
    <property type="entry name" value="IF2_mtIF2_II"/>
    <property type="match status" value="1"/>
</dbReference>
<dbReference type="FunFam" id="2.40.30.10:FF:000054">
    <property type="entry name" value="Translation initiation factor IF-2"/>
    <property type="match status" value="1"/>
</dbReference>
<dbReference type="AlphaFoldDB" id="D3AY97"/>
<dbReference type="SUPFAM" id="SSF50447">
    <property type="entry name" value="Translation proteins"/>
    <property type="match status" value="2"/>
</dbReference>
<keyword evidence="4" id="KW-0648">Protein biosynthesis</keyword>
<dbReference type="GeneID" id="31356686"/>
<dbReference type="Gene3D" id="3.40.50.300">
    <property type="entry name" value="P-loop containing nucleotide triphosphate hydrolases"/>
    <property type="match status" value="1"/>
</dbReference>
<keyword evidence="3" id="KW-0547">Nucleotide-binding</keyword>
<evidence type="ECO:0000256" key="8">
    <source>
        <dbReference type="SAM" id="MobiDB-lite"/>
    </source>
</evidence>
<dbReference type="Pfam" id="PF00009">
    <property type="entry name" value="GTP_EFTU"/>
    <property type="match status" value="1"/>
</dbReference>
<feature type="region of interest" description="Disordered" evidence="8">
    <location>
        <begin position="207"/>
        <end position="226"/>
    </location>
</feature>
<dbReference type="InterPro" id="IPR023115">
    <property type="entry name" value="TIF_IF2_dom3"/>
</dbReference>
<evidence type="ECO:0000256" key="6">
    <source>
        <dbReference type="ARBA" id="ARBA00025162"/>
    </source>
</evidence>
<dbReference type="Proteomes" id="UP000001396">
    <property type="component" value="Unassembled WGS sequence"/>
</dbReference>
<dbReference type="InterPro" id="IPR009000">
    <property type="entry name" value="Transl_B-barrel_sf"/>
</dbReference>
<protein>
    <recommendedName>
        <fullName evidence="7">Translation initiation factor IF-2, chloroplastic</fullName>
    </recommendedName>
</protein>
<name>D3AY97_HETP5</name>
<evidence type="ECO:0000256" key="7">
    <source>
        <dbReference type="ARBA" id="ARBA00044105"/>
    </source>
</evidence>
<feature type="compositionally biased region" description="Low complexity" evidence="8">
    <location>
        <begin position="69"/>
        <end position="95"/>
    </location>
</feature>
<dbReference type="FunFam" id="3.40.50.10050:FF:000001">
    <property type="entry name" value="Translation initiation factor IF-2"/>
    <property type="match status" value="1"/>
</dbReference>
<dbReference type="Gene3D" id="3.40.50.10050">
    <property type="entry name" value="Translation initiation factor IF- 2, domain 3"/>
    <property type="match status" value="1"/>
</dbReference>
<dbReference type="FunFam" id="3.40.50.300:FF:000019">
    <property type="entry name" value="Translation initiation factor IF-2"/>
    <property type="match status" value="1"/>
</dbReference>
<proteinExistence type="inferred from homology"/>
<dbReference type="InterPro" id="IPR053905">
    <property type="entry name" value="EF-G-like_DII"/>
</dbReference>
<evidence type="ECO:0000313" key="10">
    <source>
        <dbReference type="EMBL" id="EFA85924.1"/>
    </source>
</evidence>
<dbReference type="GO" id="GO:0005737">
    <property type="term" value="C:cytoplasm"/>
    <property type="evidence" value="ECO:0007669"/>
    <property type="project" value="TreeGrafter"/>
</dbReference>
<dbReference type="InterPro" id="IPR000795">
    <property type="entry name" value="T_Tr_GTP-bd_dom"/>
</dbReference>
<keyword evidence="5" id="KW-0342">GTP-binding</keyword>
<dbReference type="InterPro" id="IPR044145">
    <property type="entry name" value="IF2_II"/>
</dbReference>